<dbReference type="Gene3D" id="1.20.1330.10">
    <property type="entry name" value="f41 fragment of flagellin, N-terminal domain"/>
    <property type="match status" value="1"/>
</dbReference>
<evidence type="ECO:0000259" key="6">
    <source>
        <dbReference type="Pfam" id="PF00669"/>
    </source>
</evidence>
<dbReference type="InterPro" id="IPR046358">
    <property type="entry name" value="Flagellin_C"/>
</dbReference>
<reference evidence="8 9" key="1">
    <citation type="submission" date="2020-04" db="EMBL/GenBank/DDBJ databases">
        <title>Antimicrobial susceptibility and clonality of vaginal-derived multi-drug resistant Mobiluncus isolates in China.</title>
        <authorList>
            <person name="Zhang X."/>
        </authorList>
    </citation>
    <scope>NUCLEOTIDE SEQUENCE [LARGE SCALE GENOMIC DNA]</scope>
    <source>
        <strain evidence="8 9">19</strain>
    </source>
</reference>
<dbReference type="PANTHER" id="PTHR42792">
    <property type="entry name" value="FLAGELLIN"/>
    <property type="match status" value="1"/>
</dbReference>
<dbReference type="InterPro" id="IPR001029">
    <property type="entry name" value="Flagellin_N"/>
</dbReference>
<feature type="compositionally biased region" description="Acidic residues" evidence="5">
    <location>
        <begin position="33"/>
        <end position="44"/>
    </location>
</feature>
<evidence type="ECO:0000256" key="2">
    <source>
        <dbReference type="ARBA" id="ARBA00020110"/>
    </source>
</evidence>
<protein>
    <recommendedName>
        <fullName evidence="2 4">Flagellin</fullName>
    </recommendedName>
</protein>
<dbReference type="AlphaFoldDB" id="A0A7Y0UH38"/>
<dbReference type="InterPro" id="IPR042187">
    <property type="entry name" value="Flagellin_C_sub2"/>
</dbReference>
<dbReference type="Pfam" id="PF00700">
    <property type="entry name" value="Flagellin_C"/>
    <property type="match status" value="1"/>
</dbReference>
<gene>
    <name evidence="8" type="ORF">HHJ67_05595</name>
</gene>
<comment type="function">
    <text evidence="4">Flagellin is the subunit protein which polymerizes to form the filaments of bacterial flagella.</text>
</comment>
<dbReference type="PRINTS" id="PR00207">
    <property type="entry name" value="FLAGELLIN"/>
</dbReference>
<evidence type="ECO:0000259" key="7">
    <source>
        <dbReference type="Pfam" id="PF00700"/>
    </source>
</evidence>
<evidence type="ECO:0000256" key="5">
    <source>
        <dbReference type="SAM" id="MobiDB-lite"/>
    </source>
</evidence>
<keyword evidence="8" id="KW-0282">Flagellum</keyword>
<proteinExistence type="inferred from homology"/>
<dbReference type="EMBL" id="JABCUI010000002">
    <property type="protein sequence ID" value="NMW87224.1"/>
    <property type="molecule type" value="Genomic_DNA"/>
</dbReference>
<feature type="compositionally biased region" description="Low complexity" evidence="5">
    <location>
        <begin position="75"/>
        <end position="87"/>
    </location>
</feature>
<comment type="subcellular location">
    <subcellularLocation>
        <location evidence="4">Secreted</location>
    </subcellularLocation>
    <subcellularLocation>
        <location evidence="4">Bacterial flagellum</location>
    </subcellularLocation>
</comment>
<feature type="domain" description="Flagellin C-terminal" evidence="7">
    <location>
        <begin position="321"/>
        <end position="406"/>
    </location>
</feature>
<dbReference type="Pfam" id="PF00669">
    <property type="entry name" value="Flagellin_N"/>
    <property type="match status" value="1"/>
</dbReference>
<comment type="caution">
    <text evidence="8">The sequence shown here is derived from an EMBL/GenBank/DDBJ whole genome shotgun (WGS) entry which is preliminary data.</text>
</comment>
<feature type="compositionally biased region" description="Polar residues" evidence="5">
    <location>
        <begin position="48"/>
        <end position="57"/>
    </location>
</feature>
<keyword evidence="3 4" id="KW-0975">Bacterial flagellum</keyword>
<dbReference type="PANTHER" id="PTHR42792:SF2">
    <property type="entry name" value="FLAGELLIN"/>
    <property type="match status" value="1"/>
</dbReference>
<name>A0A7Y0UH38_9ACTO</name>
<keyword evidence="4" id="KW-0964">Secreted</keyword>
<dbReference type="Gene3D" id="6.10.10.10">
    <property type="entry name" value="Flagellar export chaperone, C-terminal domain"/>
    <property type="match status" value="1"/>
</dbReference>
<feature type="domain" description="Flagellin N-terminal" evidence="6">
    <location>
        <begin position="132"/>
        <end position="268"/>
    </location>
</feature>
<dbReference type="GO" id="GO:0009288">
    <property type="term" value="C:bacterial-type flagellum"/>
    <property type="evidence" value="ECO:0007669"/>
    <property type="project" value="UniProtKB-SubCell"/>
</dbReference>
<evidence type="ECO:0000313" key="8">
    <source>
        <dbReference type="EMBL" id="NMW87224.1"/>
    </source>
</evidence>
<keyword evidence="8" id="KW-0966">Cell projection</keyword>
<organism evidence="8 9">
    <name type="scientific">Mobiluncus curtisii</name>
    <dbReference type="NCBI Taxonomy" id="2051"/>
    <lineage>
        <taxon>Bacteria</taxon>
        <taxon>Bacillati</taxon>
        <taxon>Actinomycetota</taxon>
        <taxon>Actinomycetes</taxon>
        <taxon>Actinomycetales</taxon>
        <taxon>Actinomycetaceae</taxon>
        <taxon>Mobiluncus</taxon>
    </lineage>
</organism>
<evidence type="ECO:0000313" key="9">
    <source>
        <dbReference type="Proteomes" id="UP000553981"/>
    </source>
</evidence>
<dbReference type="GO" id="GO:0005198">
    <property type="term" value="F:structural molecule activity"/>
    <property type="evidence" value="ECO:0007669"/>
    <property type="project" value="UniProtKB-UniRule"/>
</dbReference>
<evidence type="ECO:0000256" key="1">
    <source>
        <dbReference type="ARBA" id="ARBA00005709"/>
    </source>
</evidence>
<comment type="similarity">
    <text evidence="1 4">Belongs to the bacterial flagellin family.</text>
</comment>
<dbReference type="Proteomes" id="UP000553981">
    <property type="component" value="Unassembled WGS sequence"/>
</dbReference>
<sequence length="409" mass="43056">MVGAMTTLIVDGYSVAMSAGMSAAGFSAPGSDDCTEPFRDDDTEMPSFGTSRCAETSRSLRKTSGSGDAAEDAGDPAADAVPDSGAARSDAPGTDTRLAAVKSGAFSRYAVLTPLGGAPRSREARGGAPRSITTNIMALNAYRHNASAVQLLHQSLQRLSSGKRINSAADDSSGLALVQGLRTQVLGNRQAIKNAQDGISLTQTADGVLDAVHYMLQRMRQLAVKGANDTYSLRARVQIGAEMDAIRVEIGRIGQATEAMGRRILGGKYVEPADALRFQVGANASDVEVIAITFVDVTDIAKNQIGHIPQDADHAAFQRSLENIDDQIQVISGARAALGAVQNRFAHTINHLNVSVENLCAAQSRMQDVDMAAESMNYMRGLILNQSSRAVLSQALSAPRGVLRLLSVA</sequence>
<dbReference type="SUPFAM" id="SSF64518">
    <property type="entry name" value="Phase 1 flagellin"/>
    <property type="match status" value="1"/>
</dbReference>
<accession>A0A7Y0UH38</accession>
<dbReference type="InterPro" id="IPR001492">
    <property type="entry name" value="Flagellin"/>
</dbReference>
<dbReference type="GO" id="GO:0005576">
    <property type="term" value="C:extracellular region"/>
    <property type="evidence" value="ECO:0007669"/>
    <property type="project" value="UniProtKB-SubCell"/>
</dbReference>
<evidence type="ECO:0000256" key="4">
    <source>
        <dbReference type="RuleBase" id="RU362073"/>
    </source>
</evidence>
<keyword evidence="8" id="KW-0969">Cilium</keyword>
<evidence type="ECO:0000256" key="3">
    <source>
        <dbReference type="ARBA" id="ARBA00023143"/>
    </source>
</evidence>
<feature type="region of interest" description="Disordered" evidence="5">
    <location>
        <begin position="26"/>
        <end position="94"/>
    </location>
</feature>